<evidence type="ECO:0000256" key="7">
    <source>
        <dbReference type="ARBA" id="ARBA00023027"/>
    </source>
</evidence>
<evidence type="ECO:0000313" key="13">
    <source>
        <dbReference type="EMBL" id="RTZ85993.1"/>
    </source>
</evidence>
<name>A0A432GR32_9DELT</name>
<dbReference type="InterPro" id="IPR029753">
    <property type="entry name" value="D-isomer_DH_CS"/>
</dbReference>
<dbReference type="InterPro" id="IPR036291">
    <property type="entry name" value="NAD(P)-bd_dom_sf"/>
</dbReference>
<evidence type="ECO:0000256" key="2">
    <source>
        <dbReference type="ARBA" id="ARBA00005216"/>
    </source>
</evidence>
<dbReference type="Pfam" id="PF19304">
    <property type="entry name" value="PGDH_inter"/>
    <property type="match status" value="1"/>
</dbReference>
<dbReference type="SUPFAM" id="SSF51735">
    <property type="entry name" value="NAD(P)-binding Rossmann-fold domains"/>
    <property type="match status" value="1"/>
</dbReference>
<sequence length="527" mass="57871">MMYKILITGSIHQIGLEILRKEKDIEIQYAPDLAFAEIFKIIAPFHCILSRSETPVTRELIDEAPNLKVIARAAVGIGNIDVNYATEKGILVINTPGKNTNSAAELTIGLLLSAIRKIIPAHSHMSKLKWDRHIFTGMELLGKTIGIIGLGNVGHRVARYAKAFEMEVLAYDPYIAEEVFERYHAEKCTLEELISSADIITLHVPKTEETTGMIGAEQFSRMKSGVVILNTARGGIIQEKPLLEELKSGRVAAAGIDTWEVEPPKHNPFRDLPQVVMSPHVGASTTEAQKRIAESIATQTSRALRGEVVDYPVNMPSVQVLGSGLVSSYTSLAEKLGVFSSQYIEFTPTNLEISYRGKLARYDGTLLRLCFLKGLLQSKQDYVSYVNADQQAENVGLHIEEKDDPGFTDYESALKCTLFASGSQFTIGGVVFSGPHPRINLINGFVCEFEVEGTILATINQDRPGMVGLLGTCLGKNGVNIDQFQLSRNNRGGEALSLIRVDDDLPDSVVEEIRKQDGITLVCKIVL</sequence>
<keyword evidence="7 11" id="KW-0520">NAD</keyword>
<dbReference type="Pfam" id="PF00389">
    <property type="entry name" value="2-Hacid_dh"/>
    <property type="match status" value="1"/>
</dbReference>
<dbReference type="CDD" id="cd04902">
    <property type="entry name" value="ACT_3PGDH-xct"/>
    <property type="match status" value="1"/>
</dbReference>
<dbReference type="PANTHER" id="PTHR42789">
    <property type="entry name" value="D-ISOMER SPECIFIC 2-HYDROXYACID DEHYDROGENASE FAMILY PROTEIN (AFU_ORTHOLOGUE AFUA_6G10090)"/>
    <property type="match status" value="1"/>
</dbReference>
<dbReference type="PROSITE" id="PS00065">
    <property type="entry name" value="D_2_HYDROXYACID_DH_1"/>
    <property type="match status" value="1"/>
</dbReference>
<dbReference type="PROSITE" id="PS00670">
    <property type="entry name" value="D_2_HYDROXYACID_DH_2"/>
    <property type="match status" value="1"/>
</dbReference>
<dbReference type="PROSITE" id="PS51671">
    <property type="entry name" value="ACT"/>
    <property type="match status" value="1"/>
</dbReference>
<comment type="pathway">
    <text evidence="2 11">Amino-acid biosynthesis; L-serine biosynthesis; L-serine from 3-phospho-D-glycerate: step 1/3.</text>
</comment>
<dbReference type="InterPro" id="IPR045865">
    <property type="entry name" value="ACT-like_dom_sf"/>
</dbReference>
<evidence type="ECO:0000256" key="11">
    <source>
        <dbReference type="RuleBase" id="RU363003"/>
    </source>
</evidence>
<keyword evidence="8 11" id="KW-0718">Serine biosynthesis</keyword>
<feature type="domain" description="ACT" evidence="12">
    <location>
        <begin position="455"/>
        <end position="527"/>
    </location>
</feature>
<evidence type="ECO:0000256" key="10">
    <source>
        <dbReference type="ARBA" id="ARBA00048731"/>
    </source>
</evidence>
<dbReference type="EC" id="1.1.1.95" evidence="11"/>
<evidence type="ECO:0000256" key="9">
    <source>
        <dbReference type="ARBA" id="ARBA00048126"/>
    </source>
</evidence>
<comment type="catalytic activity">
    <reaction evidence="10 11">
        <text>(2R)-3-phosphoglycerate + NAD(+) = 3-phosphooxypyruvate + NADH + H(+)</text>
        <dbReference type="Rhea" id="RHEA:12641"/>
        <dbReference type="ChEBI" id="CHEBI:15378"/>
        <dbReference type="ChEBI" id="CHEBI:18110"/>
        <dbReference type="ChEBI" id="CHEBI:57540"/>
        <dbReference type="ChEBI" id="CHEBI:57945"/>
        <dbReference type="ChEBI" id="CHEBI:58272"/>
        <dbReference type="EC" id="1.1.1.95"/>
    </reaction>
</comment>
<evidence type="ECO:0000256" key="3">
    <source>
        <dbReference type="ARBA" id="ARBA00005854"/>
    </source>
</evidence>
<dbReference type="EMBL" id="QNZI01000070">
    <property type="protein sequence ID" value="RTZ85993.1"/>
    <property type="molecule type" value="Genomic_DNA"/>
</dbReference>
<dbReference type="Gene3D" id="3.30.70.260">
    <property type="match status" value="1"/>
</dbReference>
<comment type="function">
    <text evidence="1">Catalyzes the reversible oxidation of 3-phospho-D-glycerate to 3-phosphonooxypyruvate, the first step of the phosphorylated L-serine biosynthesis pathway. Also catalyzes the reversible oxidation of 2-hydroxyglutarate to 2-oxoglutarate.</text>
</comment>
<reference evidence="13 14" key="1">
    <citation type="submission" date="2018-06" db="EMBL/GenBank/DDBJ databases">
        <title>Combined omics and stable isotope probing to characterize newly discovered Mariana Back-Arc vent microbial communities.</title>
        <authorList>
            <person name="Trembath-Reichert E."/>
            <person name="Huber J.A."/>
        </authorList>
    </citation>
    <scope>NUCLEOTIDE SEQUENCE [LARGE SCALE GENOMIC DNA]</scope>
    <source>
        <strain evidence="13">MAG 24</strain>
    </source>
</reference>
<dbReference type="FunFam" id="3.40.50.720:FF:000021">
    <property type="entry name" value="D-3-phosphoglycerate dehydrogenase"/>
    <property type="match status" value="1"/>
</dbReference>
<keyword evidence="6 11" id="KW-0560">Oxidoreductase</keyword>
<evidence type="ECO:0000313" key="14">
    <source>
        <dbReference type="Proteomes" id="UP000287176"/>
    </source>
</evidence>
<protein>
    <recommendedName>
        <fullName evidence="4 11">D-3-phosphoglycerate dehydrogenase</fullName>
        <ecNumber evidence="11">1.1.1.95</ecNumber>
    </recommendedName>
</protein>
<dbReference type="GO" id="GO:0006564">
    <property type="term" value="P:L-serine biosynthetic process"/>
    <property type="evidence" value="ECO:0007669"/>
    <property type="project" value="UniProtKB-UniRule"/>
</dbReference>
<evidence type="ECO:0000256" key="5">
    <source>
        <dbReference type="ARBA" id="ARBA00022605"/>
    </source>
</evidence>
<dbReference type="Gene3D" id="3.30.1330.90">
    <property type="entry name" value="D-3-phosphoglycerate dehydrogenase, domain 3"/>
    <property type="match status" value="1"/>
</dbReference>
<dbReference type="Proteomes" id="UP000287176">
    <property type="component" value="Unassembled WGS sequence"/>
</dbReference>
<keyword evidence="5 11" id="KW-0028">Amino-acid biosynthesis</keyword>
<dbReference type="InterPro" id="IPR029752">
    <property type="entry name" value="D-isomer_DH_CS1"/>
</dbReference>
<dbReference type="SUPFAM" id="SSF52283">
    <property type="entry name" value="Formate/glycerate dehydrogenase catalytic domain-like"/>
    <property type="match status" value="1"/>
</dbReference>
<comment type="caution">
    <text evidence="13">The sequence shown here is derived from an EMBL/GenBank/DDBJ whole genome shotgun (WGS) entry which is preliminary data.</text>
</comment>
<dbReference type="InterPro" id="IPR050857">
    <property type="entry name" value="D-2-hydroxyacid_DH"/>
</dbReference>
<dbReference type="InterPro" id="IPR006140">
    <property type="entry name" value="D-isomer_DH_NAD-bd"/>
</dbReference>
<gene>
    <name evidence="13" type="ORF">DSY94_02615</name>
</gene>
<organism evidence="13 14">
    <name type="scientific">SAR324 cluster bacterium</name>
    <dbReference type="NCBI Taxonomy" id="2024889"/>
    <lineage>
        <taxon>Bacteria</taxon>
        <taxon>Deltaproteobacteria</taxon>
        <taxon>SAR324 cluster</taxon>
    </lineage>
</organism>
<dbReference type="Gene3D" id="3.40.50.720">
    <property type="entry name" value="NAD(P)-binding Rossmann-like Domain"/>
    <property type="match status" value="2"/>
</dbReference>
<dbReference type="GO" id="GO:0051287">
    <property type="term" value="F:NAD binding"/>
    <property type="evidence" value="ECO:0007669"/>
    <property type="project" value="UniProtKB-UniRule"/>
</dbReference>
<evidence type="ECO:0000256" key="6">
    <source>
        <dbReference type="ARBA" id="ARBA00023002"/>
    </source>
</evidence>
<dbReference type="AlphaFoldDB" id="A0A432GR32"/>
<evidence type="ECO:0000259" key="12">
    <source>
        <dbReference type="PROSITE" id="PS51671"/>
    </source>
</evidence>
<dbReference type="InterPro" id="IPR002912">
    <property type="entry name" value="ACT_dom"/>
</dbReference>
<dbReference type="InterPro" id="IPR006236">
    <property type="entry name" value="PGDH"/>
</dbReference>
<comment type="catalytic activity">
    <reaction evidence="9">
        <text>(R)-2-hydroxyglutarate + NAD(+) = 2-oxoglutarate + NADH + H(+)</text>
        <dbReference type="Rhea" id="RHEA:49612"/>
        <dbReference type="ChEBI" id="CHEBI:15378"/>
        <dbReference type="ChEBI" id="CHEBI:15801"/>
        <dbReference type="ChEBI" id="CHEBI:16810"/>
        <dbReference type="ChEBI" id="CHEBI:57540"/>
        <dbReference type="ChEBI" id="CHEBI:57945"/>
        <dbReference type="EC" id="1.1.1.399"/>
    </reaction>
</comment>
<dbReference type="InterPro" id="IPR045626">
    <property type="entry name" value="PGDH_ASB_dom"/>
</dbReference>
<dbReference type="SUPFAM" id="SSF143548">
    <property type="entry name" value="Serine metabolism enzymes domain"/>
    <property type="match status" value="1"/>
</dbReference>
<dbReference type="Pfam" id="PF02826">
    <property type="entry name" value="2-Hacid_dh_C"/>
    <property type="match status" value="1"/>
</dbReference>
<dbReference type="PANTHER" id="PTHR42789:SF1">
    <property type="entry name" value="D-ISOMER SPECIFIC 2-HYDROXYACID DEHYDROGENASE FAMILY PROTEIN (AFU_ORTHOLOGUE AFUA_6G10090)"/>
    <property type="match status" value="1"/>
</dbReference>
<dbReference type="InterPro" id="IPR006139">
    <property type="entry name" value="D-isomer_2_OHA_DH_cat_dom"/>
</dbReference>
<accession>A0A432GR32</accession>
<evidence type="ECO:0000256" key="4">
    <source>
        <dbReference type="ARBA" id="ARBA00021582"/>
    </source>
</evidence>
<comment type="similarity">
    <text evidence="3 11">Belongs to the D-isomer specific 2-hydroxyacid dehydrogenase family.</text>
</comment>
<evidence type="ECO:0000256" key="8">
    <source>
        <dbReference type="ARBA" id="ARBA00023299"/>
    </source>
</evidence>
<dbReference type="SUPFAM" id="SSF55021">
    <property type="entry name" value="ACT-like"/>
    <property type="match status" value="1"/>
</dbReference>
<dbReference type="CDD" id="cd12173">
    <property type="entry name" value="PGDH_4"/>
    <property type="match status" value="1"/>
</dbReference>
<dbReference type="NCBIfam" id="TIGR01327">
    <property type="entry name" value="PGDH"/>
    <property type="match status" value="1"/>
</dbReference>
<dbReference type="UniPathway" id="UPA00135">
    <property type="reaction ID" value="UER00196"/>
</dbReference>
<dbReference type="InterPro" id="IPR029009">
    <property type="entry name" value="ASB_dom_sf"/>
</dbReference>
<evidence type="ECO:0000256" key="1">
    <source>
        <dbReference type="ARBA" id="ARBA00003800"/>
    </source>
</evidence>
<proteinExistence type="inferred from homology"/>
<dbReference type="GO" id="GO:0004617">
    <property type="term" value="F:phosphoglycerate dehydrogenase activity"/>
    <property type="evidence" value="ECO:0007669"/>
    <property type="project" value="UniProtKB-UniRule"/>
</dbReference>